<feature type="compositionally biased region" description="Basic and acidic residues" evidence="1">
    <location>
        <begin position="1"/>
        <end position="11"/>
    </location>
</feature>
<evidence type="ECO:0000313" key="2">
    <source>
        <dbReference type="EMBL" id="ESR24531.1"/>
    </source>
</evidence>
<sequence>MGSEAKADAHGRGGRHRSPAMLHGDPPGHPARGRSRSCHGRSPGSRVTAPSGLPETSRSQWHSRTRLSAYSCGGSSGLGEHA</sequence>
<evidence type="ECO:0000313" key="3">
    <source>
        <dbReference type="Proteomes" id="UP000017819"/>
    </source>
</evidence>
<feature type="compositionally biased region" description="Polar residues" evidence="1">
    <location>
        <begin position="54"/>
        <end position="68"/>
    </location>
</feature>
<proteinExistence type="predicted"/>
<feature type="region of interest" description="Disordered" evidence="1">
    <location>
        <begin position="1"/>
        <end position="82"/>
    </location>
</feature>
<gene>
    <name evidence="2" type="ORF">N177_2365</name>
</gene>
<dbReference type="STRING" id="631454.N177_2365"/>
<dbReference type="Proteomes" id="UP000017819">
    <property type="component" value="Unassembled WGS sequence"/>
</dbReference>
<dbReference type="EMBL" id="AWXZ01000031">
    <property type="protein sequence ID" value="ESR24531.1"/>
    <property type="molecule type" value="Genomic_DNA"/>
</dbReference>
<reference evidence="2 3" key="1">
    <citation type="journal article" date="2014" name="Genome Announc.">
        <title>Draft Genome Sequence of Lutibaculum baratangense Strain AMV1T, Isolated from a Mud Volcano in Andamans, India.</title>
        <authorList>
            <person name="Singh A."/>
            <person name="Sreenivas A."/>
            <person name="Sathyanarayana Reddy G."/>
            <person name="Pinnaka A.K."/>
            <person name="Shivaji S."/>
        </authorList>
    </citation>
    <scope>NUCLEOTIDE SEQUENCE [LARGE SCALE GENOMIC DNA]</scope>
    <source>
        <strain evidence="2 3">AMV1</strain>
    </source>
</reference>
<protein>
    <submittedName>
        <fullName evidence="2">Uncharacterized protein</fullName>
    </submittedName>
</protein>
<evidence type="ECO:0000256" key="1">
    <source>
        <dbReference type="SAM" id="MobiDB-lite"/>
    </source>
</evidence>
<dbReference type="AlphaFoldDB" id="V4REG9"/>
<keyword evidence="3" id="KW-1185">Reference proteome</keyword>
<organism evidence="2 3">
    <name type="scientific">Lutibaculum baratangense AMV1</name>
    <dbReference type="NCBI Taxonomy" id="631454"/>
    <lineage>
        <taxon>Bacteria</taxon>
        <taxon>Pseudomonadati</taxon>
        <taxon>Pseudomonadota</taxon>
        <taxon>Alphaproteobacteria</taxon>
        <taxon>Hyphomicrobiales</taxon>
        <taxon>Tepidamorphaceae</taxon>
        <taxon>Lutibaculum</taxon>
    </lineage>
</organism>
<name>V4REG9_9HYPH</name>
<accession>V4REG9</accession>
<comment type="caution">
    <text evidence="2">The sequence shown here is derived from an EMBL/GenBank/DDBJ whole genome shotgun (WGS) entry which is preliminary data.</text>
</comment>